<evidence type="ECO:0000259" key="2">
    <source>
        <dbReference type="Pfam" id="PF06724"/>
    </source>
</evidence>
<evidence type="ECO:0000256" key="1">
    <source>
        <dbReference type="SAM" id="Phobius"/>
    </source>
</evidence>
<keyword evidence="1" id="KW-0812">Transmembrane</keyword>
<sequence>MSTAKNAARSAHSSSTFRAVARVGYAVLGLLHIIIGSIAITIATGAGGGSADQSGAMSQIRESPFGLVVLWVIVIGLTALSLFEIAQAFFASDTAGDDKKKWGRRVKHLGTAGAYIAVAATALTYALGGSSSSSGSTQSLSAQLLATPGGVFLLVLVGLVVAVVGGAFVYKGVTKKFEEKLNLPPATLGKAIVGFGIAGYVAKGIAVGVAGLLFIVAAFTQDPEAAGGLDGALQSLAQLPFGQVILWIVGAGLILYGLFCFARARYARM</sequence>
<evidence type="ECO:0000313" key="3">
    <source>
        <dbReference type="EMBL" id="WQB71142.1"/>
    </source>
</evidence>
<gene>
    <name evidence="3" type="ORF">T9R20_04020</name>
</gene>
<feature type="domain" description="DUF1206" evidence="2">
    <location>
        <begin position="198"/>
        <end position="266"/>
    </location>
</feature>
<feature type="domain" description="DUF1206" evidence="2">
    <location>
        <begin position="108"/>
        <end position="174"/>
    </location>
</feature>
<feature type="transmembrane region" description="Helical" evidence="1">
    <location>
        <begin position="191"/>
        <end position="219"/>
    </location>
</feature>
<dbReference type="RefSeq" id="WP_322411260.1">
    <property type="nucleotide sequence ID" value="NZ_CP139779.1"/>
</dbReference>
<reference evidence="3 4" key="1">
    <citation type="submission" date="2023-06" db="EMBL/GenBank/DDBJ databases">
        <title>Rock-solubilizing bacteria, Microbacterium invictum, promotes re-establishment of vegetation in rocky wasteland by accelerating rock bio-weathering and reshaping soil bacterial community.</title>
        <authorList>
            <person name="Liu C."/>
        </authorList>
    </citation>
    <scope>NUCLEOTIDE SEQUENCE [LARGE SCALE GENOMIC DNA]</scope>
    <source>
        <strain evidence="3 4">X-18</strain>
    </source>
</reference>
<keyword evidence="1" id="KW-0472">Membrane</keyword>
<dbReference type="Proteomes" id="UP001324533">
    <property type="component" value="Chromosome"/>
</dbReference>
<accession>A0ABZ0VBX9</accession>
<feature type="transmembrane region" description="Helical" evidence="1">
    <location>
        <begin position="23"/>
        <end position="48"/>
    </location>
</feature>
<dbReference type="EMBL" id="CP139779">
    <property type="protein sequence ID" value="WQB71142.1"/>
    <property type="molecule type" value="Genomic_DNA"/>
</dbReference>
<evidence type="ECO:0000313" key="4">
    <source>
        <dbReference type="Proteomes" id="UP001324533"/>
    </source>
</evidence>
<feature type="transmembrane region" description="Helical" evidence="1">
    <location>
        <begin position="112"/>
        <end position="130"/>
    </location>
</feature>
<feature type="domain" description="DUF1206" evidence="2">
    <location>
        <begin position="23"/>
        <end position="90"/>
    </location>
</feature>
<feature type="transmembrane region" description="Helical" evidence="1">
    <location>
        <begin position="68"/>
        <end position="91"/>
    </location>
</feature>
<keyword evidence="4" id="KW-1185">Reference proteome</keyword>
<dbReference type="Pfam" id="PF06724">
    <property type="entry name" value="DUF1206"/>
    <property type="match status" value="3"/>
</dbReference>
<protein>
    <submittedName>
        <fullName evidence="3">DUF1206 domain-containing protein</fullName>
    </submittedName>
</protein>
<feature type="transmembrane region" description="Helical" evidence="1">
    <location>
        <begin position="150"/>
        <end position="170"/>
    </location>
</feature>
<dbReference type="InterPro" id="IPR009597">
    <property type="entry name" value="DUF1206"/>
</dbReference>
<feature type="transmembrane region" description="Helical" evidence="1">
    <location>
        <begin position="239"/>
        <end position="262"/>
    </location>
</feature>
<keyword evidence="1" id="KW-1133">Transmembrane helix</keyword>
<name>A0ABZ0VBX9_9MICO</name>
<organism evidence="3 4">
    <name type="scientific">Microbacterium invictum</name>
    <dbReference type="NCBI Taxonomy" id="515415"/>
    <lineage>
        <taxon>Bacteria</taxon>
        <taxon>Bacillati</taxon>
        <taxon>Actinomycetota</taxon>
        <taxon>Actinomycetes</taxon>
        <taxon>Micrococcales</taxon>
        <taxon>Microbacteriaceae</taxon>
        <taxon>Microbacterium</taxon>
    </lineage>
</organism>
<proteinExistence type="predicted"/>